<evidence type="ECO:0000313" key="1">
    <source>
        <dbReference type="EMBL" id="KAF4654679.1"/>
    </source>
</evidence>
<organism evidence="1 2">
    <name type="scientific">Perkinsus olseni</name>
    <name type="common">Perkinsus atlanticus</name>
    <dbReference type="NCBI Taxonomy" id="32597"/>
    <lineage>
        <taxon>Eukaryota</taxon>
        <taxon>Sar</taxon>
        <taxon>Alveolata</taxon>
        <taxon>Perkinsozoa</taxon>
        <taxon>Perkinsea</taxon>
        <taxon>Perkinsida</taxon>
        <taxon>Perkinsidae</taxon>
        <taxon>Perkinsus</taxon>
    </lineage>
</organism>
<protein>
    <submittedName>
        <fullName evidence="1">Uncharacterized protein</fullName>
    </submittedName>
</protein>
<reference evidence="1 2" key="1">
    <citation type="submission" date="2020-04" db="EMBL/GenBank/DDBJ databases">
        <title>Perkinsus olseni comparative genomics.</title>
        <authorList>
            <person name="Bogema D.R."/>
        </authorList>
    </citation>
    <scope>NUCLEOTIDE SEQUENCE [LARGE SCALE GENOMIC DNA]</scope>
    <source>
        <strain evidence="1">ATCC PRA-179</strain>
    </source>
</reference>
<comment type="caution">
    <text evidence="1">The sequence shown here is derived from an EMBL/GenBank/DDBJ whole genome shotgun (WGS) entry which is preliminary data.</text>
</comment>
<sequence length="111" mass="12444">MWFTLVTYVRGKRRRWIAQIRDLSETFAGDSFYRALVAVKQGLTLTLPQVVVDLRLRTAGLHIPPDHGKTCIQTGSRGLPVDLSEELLEPTFMTPSRSLNVREVGLCDSCA</sequence>
<accession>A0A7J6L686</accession>
<name>A0A7J6L686_PEROL</name>
<dbReference type="Proteomes" id="UP000570595">
    <property type="component" value="Unassembled WGS sequence"/>
</dbReference>
<dbReference type="AlphaFoldDB" id="A0A7J6L686"/>
<dbReference type="EMBL" id="JABAHT010000518">
    <property type="protein sequence ID" value="KAF4654679.1"/>
    <property type="molecule type" value="Genomic_DNA"/>
</dbReference>
<proteinExistence type="predicted"/>
<gene>
    <name evidence="1" type="ORF">FOZ61_008093</name>
</gene>
<evidence type="ECO:0000313" key="2">
    <source>
        <dbReference type="Proteomes" id="UP000570595"/>
    </source>
</evidence>